<dbReference type="OrthoDB" id="7874348at2"/>
<dbReference type="RefSeq" id="WP_137192394.1">
    <property type="nucleotide sequence ID" value="NZ_CP039964.1"/>
</dbReference>
<gene>
    <name evidence="2" type="ORF">EOK75_02300</name>
</gene>
<keyword evidence="3" id="KW-1185">Reference proteome</keyword>
<proteinExistence type="predicted"/>
<evidence type="ECO:0000313" key="3">
    <source>
        <dbReference type="Proteomes" id="UP000298631"/>
    </source>
</evidence>
<accession>A0A4V1E0I2</accession>
<evidence type="ECO:0008006" key="4">
    <source>
        <dbReference type="Google" id="ProtNLM"/>
    </source>
</evidence>
<feature type="chain" id="PRO_5020468649" description="Dihydrodipicolinate reductase" evidence="1">
    <location>
        <begin position="23"/>
        <end position="111"/>
    </location>
</feature>
<feature type="signal peptide" evidence="1">
    <location>
        <begin position="1"/>
        <end position="22"/>
    </location>
</feature>
<dbReference type="KEGG" id="pseb:EOK75_02300"/>
<dbReference type="EMBL" id="CP039964">
    <property type="protein sequence ID" value="QCO54724.1"/>
    <property type="molecule type" value="Genomic_DNA"/>
</dbReference>
<dbReference type="Proteomes" id="UP000298631">
    <property type="component" value="Chromosome"/>
</dbReference>
<organism evidence="2 3">
    <name type="scientific">Pseudorhodobacter turbinis</name>
    <dbReference type="NCBI Taxonomy" id="2500533"/>
    <lineage>
        <taxon>Bacteria</taxon>
        <taxon>Pseudomonadati</taxon>
        <taxon>Pseudomonadota</taxon>
        <taxon>Alphaproteobacteria</taxon>
        <taxon>Rhodobacterales</taxon>
        <taxon>Paracoccaceae</taxon>
        <taxon>Pseudorhodobacter</taxon>
    </lineage>
</organism>
<protein>
    <recommendedName>
        <fullName evidence="4">Dihydrodipicolinate reductase</fullName>
    </recommendedName>
</protein>
<dbReference type="AlphaFoldDB" id="A0A4V1E0I2"/>
<keyword evidence="1" id="KW-0732">Signal</keyword>
<evidence type="ECO:0000256" key="1">
    <source>
        <dbReference type="SAM" id="SignalP"/>
    </source>
</evidence>
<sequence length="111" mass="11698">MKKLFLVACISASIASFGTAQADETETIKQAISGKTIVSGTAEIKLSKNGRMTGKAGSTTYKGAWTVRDGKFCRTITEPKKWAGTECQPTKLGGGIISLTGRNGPADWAIK</sequence>
<reference evidence="2 3" key="1">
    <citation type="submission" date="2019-05" db="EMBL/GenBank/DDBJ databases">
        <title>Pseudorhodobacter turbinis sp. nov., isolated from the gut of the Korean turban shell.</title>
        <authorList>
            <person name="Jeong Y.-S."/>
            <person name="Kang W.-R."/>
            <person name="Bae J.-W."/>
        </authorList>
    </citation>
    <scope>NUCLEOTIDE SEQUENCE [LARGE SCALE GENOMIC DNA]</scope>
    <source>
        <strain evidence="2 3">S12M18</strain>
    </source>
</reference>
<evidence type="ECO:0000313" key="2">
    <source>
        <dbReference type="EMBL" id="QCO54724.1"/>
    </source>
</evidence>
<name>A0A4V1E0I2_9RHOB</name>